<dbReference type="PANTHER" id="PTHR44591">
    <property type="entry name" value="STRESS RESPONSE REGULATOR PROTEIN 1"/>
    <property type="match status" value="1"/>
</dbReference>
<sequence>MPNTVLVLEDSKTQARIVSALFEKAGFKTDIVHDRFDAWHKLKTRRYFLILLDVFIGEDNTLDYINDYRALADTTPIAIMTAGQRERPLAASRALNEARRAEVEFLLPKPFDLNDVKQVCAETERIRRRKGPIQRVLVIDDDAHARIIYRNFLEEEGFYVAESASIEDALIRLEITRVDAIVSDIIMPGIGGMTGIKIISATWPDVPIIAITGYTKNTHHLEDALERGARYSLAKPFNKSQLMQLILKSLPSDGNTVMI</sequence>
<dbReference type="Gene3D" id="3.40.50.2300">
    <property type="match status" value="2"/>
</dbReference>
<dbReference type="Proteomes" id="UP001214854">
    <property type="component" value="Unassembled WGS sequence"/>
</dbReference>
<feature type="domain" description="Response regulatory" evidence="3">
    <location>
        <begin position="135"/>
        <end position="250"/>
    </location>
</feature>
<dbReference type="InterPro" id="IPR011006">
    <property type="entry name" value="CheY-like_superfamily"/>
</dbReference>
<protein>
    <submittedName>
        <fullName evidence="4">Response regulator</fullName>
    </submittedName>
</protein>
<dbReference type="InterPro" id="IPR001789">
    <property type="entry name" value="Sig_transdc_resp-reg_receiver"/>
</dbReference>
<dbReference type="Pfam" id="PF00072">
    <property type="entry name" value="Response_reg"/>
    <property type="match status" value="2"/>
</dbReference>
<proteinExistence type="predicted"/>
<feature type="modified residue" description="4-aspartylphosphate" evidence="2">
    <location>
        <position position="53"/>
    </location>
</feature>
<organism evidence="4 5">
    <name type="scientific">Asticcacaulis aquaticus</name>
    <dbReference type="NCBI Taxonomy" id="2984212"/>
    <lineage>
        <taxon>Bacteria</taxon>
        <taxon>Pseudomonadati</taxon>
        <taxon>Pseudomonadota</taxon>
        <taxon>Alphaproteobacteria</taxon>
        <taxon>Caulobacterales</taxon>
        <taxon>Caulobacteraceae</taxon>
        <taxon>Asticcacaulis</taxon>
    </lineage>
</organism>
<accession>A0ABT5HTY2</accession>
<evidence type="ECO:0000313" key="4">
    <source>
        <dbReference type="EMBL" id="MDC7683530.1"/>
    </source>
</evidence>
<dbReference type="EMBL" id="JAQQKX010000006">
    <property type="protein sequence ID" value="MDC7683530.1"/>
    <property type="molecule type" value="Genomic_DNA"/>
</dbReference>
<dbReference type="SMART" id="SM00448">
    <property type="entry name" value="REC"/>
    <property type="match status" value="2"/>
</dbReference>
<evidence type="ECO:0000256" key="2">
    <source>
        <dbReference type="PROSITE-ProRule" id="PRU00169"/>
    </source>
</evidence>
<gene>
    <name evidence="4" type="ORF">PQU92_09600</name>
</gene>
<dbReference type="PROSITE" id="PS50110">
    <property type="entry name" value="RESPONSE_REGULATORY"/>
    <property type="match status" value="2"/>
</dbReference>
<comment type="caution">
    <text evidence="4">The sequence shown here is derived from an EMBL/GenBank/DDBJ whole genome shotgun (WGS) entry which is preliminary data.</text>
</comment>
<feature type="modified residue" description="4-aspartylphosphate" evidence="2">
    <location>
        <position position="184"/>
    </location>
</feature>
<evidence type="ECO:0000256" key="1">
    <source>
        <dbReference type="ARBA" id="ARBA00022553"/>
    </source>
</evidence>
<evidence type="ECO:0000259" key="3">
    <source>
        <dbReference type="PROSITE" id="PS50110"/>
    </source>
</evidence>
<evidence type="ECO:0000313" key="5">
    <source>
        <dbReference type="Proteomes" id="UP001214854"/>
    </source>
</evidence>
<dbReference type="InterPro" id="IPR050595">
    <property type="entry name" value="Bact_response_regulator"/>
</dbReference>
<keyword evidence="1 2" id="KW-0597">Phosphoprotein</keyword>
<feature type="domain" description="Response regulatory" evidence="3">
    <location>
        <begin position="4"/>
        <end position="124"/>
    </location>
</feature>
<name>A0ABT5HTY2_9CAUL</name>
<dbReference type="RefSeq" id="WP_272747995.1">
    <property type="nucleotide sequence ID" value="NZ_JAQQKX010000006.1"/>
</dbReference>
<dbReference type="PANTHER" id="PTHR44591:SF3">
    <property type="entry name" value="RESPONSE REGULATORY DOMAIN-CONTAINING PROTEIN"/>
    <property type="match status" value="1"/>
</dbReference>
<dbReference type="SUPFAM" id="SSF52172">
    <property type="entry name" value="CheY-like"/>
    <property type="match status" value="2"/>
</dbReference>
<keyword evidence="5" id="KW-1185">Reference proteome</keyword>
<reference evidence="4 5" key="1">
    <citation type="submission" date="2023-01" db="EMBL/GenBank/DDBJ databases">
        <title>Novel species of the genus Asticcacaulis isolated from rivers.</title>
        <authorList>
            <person name="Lu H."/>
        </authorList>
    </citation>
    <scope>NUCLEOTIDE SEQUENCE [LARGE SCALE GENOMIC DNA]</scope>
    <source>
        <strain evidence="4 5">BYS171W</strain>
    </source>
</reference>
<dbReference type="CDD" id="cd00156">
    <property type="entry name" value="REC"/>
    <property type="match status" value="2"/>
</dbReference>